<gene>
    <name evidence="5" type="ORF">METZ01_LOCUS79166</name>
</gene>
<feature type="non-terminal residue" evidence="5">
    <location>
        <position position="676"/>
    </location>
</feature>
<evidence type="ECO:0000313" key="5">
    <source>
        <dbReference type="EMBL" id="SVA26312.1"/>
    </source>
</evidence>
<dbReference type="SMART" id="SM00248">
    <property type="entry name" value="ANK"/>
    <property type="match status" value="11"/>
</dbReference>
<evidence type="ECO:0000256" key="2">
    <source>
        <dbReference type="ARBA" id="ARBA00023043"/>
    </source>
</evidence>
<keyword evidence="1" id="KW-0677">Repeat</keyword>
<dbReference type="AlphaFoldDB" id="A0A381UDM1"/>
<organism evidence="5">
    <name type="scientific">marine metagenome</name>
    <dbReference type="NCBI Taxonomy" id="408172"/>
    <lineage>
        <taxon>unclassified sequences</taxon>
        <taxon>metagenomes</taxon>
        <taxon>ecological metagenomes</taxon>
    </lineage>
</organism>
<feature type="region of interest" description="Disordered" evidence="3">
    <location>
        <begin position="466"/>
        <end position="500"/>
    </location>
</feature>
<dbReference type="SUPFAM" id="SSF48403">
    <property type="entry name" value="Ankyrin repeat"/>
    <property type="match status" value="2"/>
</dbReference>
<dbReference type="PANTHER" id="PTHR24198:SF165">
    <property type="entry name" value="ANKYRIN REPEAT-CONTAINING PROTEIN-RELATED"/>
    <property type="match status" value="1"/>
</dbReference>
<dbReference type="PANTHER" id="PTHR24198">
    <property type="entry name" value="ANKYRIN REPEAT AND PROTEIN KINASE DOMAIN-CONTAINING PROTEIN"/>
    <property type="match status" value="1"/>
</dbReference>
<name>A0A381UDM1_9ZZZZ</name>
<evidence type="ECO:0000256" key="3">
    <source>
        <dbReference type="SAM" id="MobiDB-lite"/>
    </source>
</evidence>
<dbReference type="Pfam" id="PF13637">
    <property type="entry name" value="Ank_4"/>
    <property type="match status" value="1"/>
</dbReference>
<dbReference type="Gene3D" id="2.60.120.560">
    <property type="entry name" value="Exo-inulinase, domain 1"/>
    <property type="match status" value="1"/>
</dbReference>
<dbReference type="Gene3D" id="1.25.40.20">
    <property type="entry name" value="Ankyrin repeat-containing domain"/>
    <property type="match status" value="4"/>
</dbReference>
<dbReference type="PROSITE" id="PS50297">
    <property type="entry name" value="ANK_REP_REGION"/>
    <property type="match status" value="7"/>
</dbReference>
<dbReference type="PRINTS" id="PR01415">
    <property type="entry name" value="ANKYRIN"/>
</dbReference>
<keyword evidence="2" id="KW-0040">ANK repeat</keyword>
<proteinExistence type="predicted"/>
<dbReference type="GO" id="GO:0016787">
    <property type="term" value="F:hydrolase activity"/>
    <property type="evidence" value="ECO:0007669"/>
    <property type="project" value="InterPro"/>
</dbReference>
<protein>
    <recommendedName>
        <fullName evidence="4">3-keto-alpha-glucoside-1,2-lyase/3-keto-2-hydroxy-glucal hydratase domain-containing protein</fullName>
    </recommendedName>
</protein>
<dbReference type="Pfam" id="PF00023">
    <property type="entry name" value="Ank"/>
    <property type="match status" value="1"/>
</dbReference>
<accession>A0A381UDM1</accession>
<evidence type="ECO:0000259" key="4">
    <source>
        <dbReference type="Pfam" id="PF06439"/>
    </source>
</evidence>
<feature type="domain" description="3-keto-alpha-glucoside-1,2-lyase/3-keto-2-hydroxy-glucal hydratase" evidence="4">
    <location>
        <begin position="501"/>
        <end position="676"/>
    </location>
</feature>
<dbReference type="InterPro" id="IPR036770">
    <property type="entry name" value="Ankyrin_rpt-contain_sf"/>
</dbReference>
<reference evidence="5" key="1">
    <citation type="submission" date="2018-05" db="EMBL/GenBank/DDBJ databases">
        <authorList>
            <person name="Lanie J.A."/>
            <person name="Ng W.-L."/>
            <person name="Kazmierczak K.M."/>
            <person name="Andrzejewski T.M."/>
            <person name="Davidsen T.M."/>
            <person name="Wayne K.J."/>
            <person name="Tettelin H."/>
            <person name="Glass J.I."/>
            <person name="Rusch D."/>
            <person name="Podicherti R."/>
            <person name="Tsui H.-C.T."/>
            <person name="Winkler M.E."/>
        </authorList>
    </citation>
    <scope>NUCLEOTIDE SEQUENCE</scope>
</reference>
<dbReference type="InterPro" id="IPR002110">
    <property type="entry name" value="Ankyrin_rpt"/>
</dbReference>
<dbReference type="EMBL" id="UINC01006236">
    <property type="protein sequence ID" value="SVA26312.1"/>
    <property type="molecule type" value="Genomic_DNA"/>
</dbReference>
<dbReference type="Pfam" id="PF12796">
    <property type="entry name" value="Ank_2"/>
    <property type="match status" value="2"/>
</dbReference>
<dbReference type="PROSITE" id="PS50088">
    <property type="entry name" value="ANK_REPEAT"/>
    <property type="match status" value="8"/>
</dbReference>
<evidence type="ECO:0000256" key="1">
    <source>
        <dbReference type="ARBA" id="ARBA00022737"/>
    </source>
</evidence>
<feature type="compositionally biased region" description="Basic and acidic residues" evidence="3">
    <location>
        <begin position="467"/>
        <end position="480"/>
    </location>
</feature>
<dbReference type="Pfam" id="PF06439">
    <property type="entry name" value="3keto-disac_hyd"/>
    <property type="match status" value="1"/>
</dbReference>
<sequence>MKRLSKIAALLITLTMFHVASADSPLADAVEKKDHAAVRKLLEKNIDVNASQTDGMTALHWAAYQDDLATAKLLVNASANVKAKNRYGVTSLSLACINGNGNMVELFLKAGADPNTSLHEGEPALMTAARTGKPGAVKALLAHGAKVNAKGRKSQTALMWAAADGHLEVVNLLLKAGADIRATLDSGFTPLFFAVREGRTEVVHTLLKAGIDVNEPVSREKNGKLKSGTTPLTLAVENGHFELATTLLEAGADPNDMRAGYTSLHMLSWVRKPDGGDGDDDLAPPTGSGIMSSAQFAKQLVDHGARVNTRLKGGKLHWKGATPFFLASKTADAPLMRVLLELGADPLIHNAENSTPLMVATGIGQTMEAASAGTETEILEAAQMLLDLGVDIDAVNNSGETAMHGAAYKNLPKVVQFLDDNNAKIEVWNRRNKKGSTPYLIAAGYRPGNFKPSYETMAAIKKVMTAHGEKPTAKPPKRVDPYAAKTRKKQTASKEESRERVDLFNGKNLAGWEIQNNGRFSVKNGRLRVDRGTGWLRSVDIYADFTLKLQFRFLEANANSGIFVRTGATSKKDKNGWPNNGYQVQCMDTITGKVPLATMIPYGAPPFEHESDLDALKKAYKPVGEWQSYEITAKGETLRVKLNGTLITTATSIKNLDGHIGIQAENGLLEFREIEL</sequence>
<dbReference type="InterPro" id="IPR010496">
    <property type="entry name" value="AL/BT2_dom"/>
</dbReference>